<protein>
    <recommendedName>
        <fullName evidence="3">Porin</fullName>
    </recommendedName>
</protein>
<dbReference type="EMBL" id="JBHSFV010000006">
    <property type="protein sequence ID" value="MFC4634619.1"/>
    <property type="molecule type" value="Genomic_DNA"/>
</dbReference>
<comment type="caution">
    <text evidence="1">The sequence shown here is derived from an EMBL/GenBank/DDBJ whole genome shotgun (WGS) entry which is preliminary data.</text>
</comment>
<evidence type="ECO:0008006" key="3">
    <source>
        <dbReference type="Google" id="ProtNLM"/>
    </source>
</evidence>
<dbReference type="RefSeq" id="WP_379979048.1">
    <property type="nucleotide sequence ID" value="NZ_JBHSFV010000006.1"/>
</dbReference>
<reference evidence="2" key="1">
    <citation type="journal article" date="2019" name="Int. J. Syst. Evol. Microbiol.">
        <title>The Global Catalogue of Microorganisms (GCM) 10K type strain sequencing project: providing services to taxonomists for standard genome sequencing and annotation.</title>
        <authorList>
            <consortium name="The Broad Institute Genomics Platform"/>
            <consortium name="The Broad Institute Genome Sequencing Center for Infectious Disease"/>
            <person name="Wu L."/>
            <person name="Ma J."/>
        </authorList>
    </citation>
    <scope>NUCLEOTIDE SEQUENCE [LARGE SCALE GENOMIC DNA]</scope>
    <source>
        <strain evidence="2">YJ-61-S</strain>
    </source>
</reference>
<keyword evidence="2" id="KW-1185">Reference proteome</keyword>
<proteinExistence type="predicted"/>
<evidence type="ECO:0000313" key="1">
    <source>
        <dbReference type="EMBL" id="MFC4634619.1"/>
    </source>
</evidence>
<accession>A0ABV9HWT0</accession>
<evidence type="ECO:0000313" key="2">
    <source>
        <dbReference type="Proteomes" id="UP001596043"/>
    </source>
</evidence>
<dbReference type="Proteomes" id="UP001596043">
    <property type="component" value="Unassembled WGS sequence"/>
</dbReference>
<gene>
    <name evidence="1" type="ORF">ACFO3O_11910</name>
</gene>
<organism evidence="1 2">
    <name type="scientific">Dokdonia ponticola</name>
    <dbReference type="NCBI Taxonomy" id="2041041"/>
    <lineage>
        <taxon>Bacteria</taxon>
        <taxon>Pseudomonadati</taxon>
        <taxon>Bacteroidota</taxon>
        <taxon>Flavobacteriia</taxon>
        <taxon>Flavobacteriales</taxon>
        <taxon>Flavobacteriaceae</taxon>
        <taxon>Dokdonia</taxon>
    </lineage>
</organism>
<name>A0ABV9HWT0_9FLAO</name>
<sequence length="386" mass="45174">MKRVLITLIFLFSLIWNTFNLFAQEKEEKLFLTGYIKNLHEFSFIDQLEQLQWTTFLHNRLNFKYAPSETITARLEFRNRFFYGDNVKNIPRFSDIISRDNGWINLSLKLIDNSNVVFNIAIDRALINYNKENWDITLGRQRVNWGKNLVWNPNDIFNTYNFLDFDYEERPGSDALRIQYYTSDFSKIELAAKKGKNKNDFIVATLYEFNKWSYDLQLLTGIYQKDWVLGAGWAGNLKNVGFKGEASYFVPYENTDTSENVLSASLSVDYGFKNGLYINGSVVYNSITNDFSRGIENLLFADITAKNLIPFKYAGFLQLSKEFSPIFLATISTIYSPTNHSVIFIPSFRYSIATNWELDFTGQSFFELKEYQTLGNSFFTRLRWSF</sequence>